<reference evidence="1" key="2">
    <citation type="journal article" date="2022" name="Microbiol. Resour. Announc.">
        <title>Metagenome Sequencing to Explore Phylogenomics of Terrestrial Cyanobacteria.</title>
        <authorList>
            <person name="Ward R.D."/>
            <person name="Stajich J.E."/>
            <person name="Johansen J.R."/>
            <person name="Huntemann M."/>
            <person name="Clum A."/>
            <person name="Foster B."/>
            <person name="Foster B."/>
            <person name="Roux S."/>
            <person name="Palaniappan K."/>
            <person name="Varghese N."/>
            <person name="Mukherjee S."/>
            <person name="Reddy T.B.K."/>
            <person name="Daum C."/>
            <person name="Copeland A."/>
            <person name="Chen I.A."/>
            <person name="Ivanova N.N."/>
            <person name="Kyrpides N.C."/>
            <person name="Shapiro N."/>
            <person name="Eloe-Fadrosh E.A."/>
            <person name="Pietrasiak N."/>
        </authorList>
    </citation>
    <scope>NUCLEOTIDE SEQUENCE</scope>
    <source>
        <strain evidence="1">GSE-NOS-MK-12-04C</strain>
    </source>
</reference>
<dbReference type="Proteomes" id="UP000729701">
    <property type="component" value="Unassembled WGS sequence"/>
</dbReference>
<dbReference type="EMBL" id="JAHHGZ010000009">
    <property type="protein sequence ID" value="MBW4667872.1"/>
    <property type="molecule type" value="Genomic_DNA"/>
</dbReference>
<gene>
    <name evidence="1" type="ORF">KME60_10685</name>
</gene>
<protein>
    <submittedName>
        <fullName evidence="1">Uncharacterized protein</fullName>
    </submittedName>
</protein>
<reference evidence="1" key="1">
    <citation type="submission" date="2021-05" db="EMBL/GenBank/DDBJ databases">
        <authorList>
            <person name="Pietrasiak N."/>
            <person name="Ward R."/>
            <person name="Stajich J.E."/>
            <person name="Kurbessoian T."/>
        </authorList>
    </citation>
    <scope>NUCLEOTIDE SEQUENCE</scope>
    <source>
        <strain evidence="1">GSE-NOS-MK-12-04C</strain>
    </source>
</reference>
<evidence type="ECO:0000313" key="1">
    <source>
        <dbReference type="EMBL" id="MBW4667872.1"/>
    </source>
</evidence>
<proteinExistence type="predicted"/>
<accession>A0A951USK6</accession>
<sequence>MKPINLFIGGIGDDNESVQLDLFSQNKTQISNPKSKSLTPVAYLWTSTVKWQPFLLVAGGILAIYEGYRA</sequence>
<dbReference type="AlphaFoldDB" id="A0A951USK6"/>
<comment type="caution">
    <text evidence="1">The sequence shown here is derived from an EMBL/GenBank/DDBJ whole genome shotgun (WGS) entry which is preliminary data.</text>
</comment>
<evidence type="ECO:0000313" key="2">
    <source>
        <dbReference type="Proteomes" id="UP000729701"/>
    </source>
</evidence>
<name>A0A951USK6_9CYAN</name>
<organism evidence="1 2">
    <name type="scientific">Cyanomargarita calcarea GSE-NOS-MK-12-04C</name>
    <dbReference type="NCBI Taxonomy" id="2839659"/>
    <lineage>
        <taxon>Bacteria</taxon>
        <taxon>Bacillati</taxon>
        <taxon>Cyanobacteriota</taxon>
        <taxon>Cyanophyceae</taxon>
        <taxon>Nostocales</taxon>
        <taxon>Cyanomargaritaceae</taxon>
        <taxon>Cyanomargarita</taxon>
    </lineage>
</organism>